<dbReference type="STRING" id="1246637.MTBBW1_240008"/>
<dbReference type="EMBL" id="FWEV01000157">
    <property type="protein sequence ID" value="SLM30746.1"/>
    <property type="molecule type" value="Genomic_DNA"/>
</dbReference>
<name>A0A1W1HE86_9BACT</name>
<reference evidence="1 2" key="1">
    <citation type="submission" date="2017-03" db="EMBL/GenBank/DDBJ databases">
        <authorList>
            <person name="Afonso C.L."/>
            <person name="Miller P.J."/>
            <person name="Scott M.A."/>
            <person name="Spackman E."/>
            <person name="Goraichik I."/>
            <person name="Dimitrov K.M."/>
            <person name="Suarez D.L."/>
            <person name="Swayne D.E."/>
        </authorList>
    </citation>
    <scope>NUCLEOTIDE SEQUENCE [LARGE SCALE GENOMIC DNA]</scope>
    <source>
        <strain evidence="1">PRJEB14757</strain>
    </source>
</reference>
<protein>
    <submittedName>
        <fullName evidence="1">Uncharacterized protein</fullName>
    </submittedName>
</protein>
<sequence>MLLHGLPIFNASIKNQYDWFSNKSDETAPQTVDAIIVKGLDSALAALGEKPWGTDKRGKISYSHEMLGTLHQIPTSSRSTYGHCVEMGSSGPVRIESMLPLGESGNILMGADGSPVFDANFFSMSDVYDGFEHRSFPLNKQ</sequence>
<gene>
    <name evidence="1" type="ORF">MTBBW1_240008</name>
</gene>
<accession>A0A1W1HE86</accession>
<dbReference type="Proteomes" id="UP000191931">
    <property type="component" value="Unassembled WGS sequence"/>
</dbReference>
<proteinExistence type="predicted"/>
<organism evidence="1 2">
    <name type="scientific">Desulfamplus magnetovallimortis</name>
    <dbReference type="NCBI Taxonomy" id="1246637"/>
    <lineage>
        <taxon>Bacteria</taxon>
        <taxon>Pseudomonadati</taxon>
        <taxon>Thermodesulfobacteriota</taxon>
        <taxon>Desulfobacteria</taxon>
        <taxon>Desulfobacterales</taxon>
        <taxon>Desulfobacteraceae</taxon>
        <taxon>Desulfamplus</taxon>
    </lineage>
</organism>
<evidence type="ECO:0000313" key="2">
    <source>
        <dbReference type="Proteomes" id="UP000191931"/>
    </source>
</evidence>
<keyword evidence="2" id="KW-1185">Reference proteome</keyword>
<dbReference type="AlphaFoldDB" id="A0A1W1HE86"/>
<evidence type="ECO:0000313" key="1">
    <source>
        <dbReference type="EMBL" id="SLM30746.1"/>
    </source>
</evidence>